<keyword evidence="2" id="KW-1185">Reference proteome</keyword>
<evidence type="ECO:0000313" key="1">
    <source>
        <dbReference type="EMBL" id="GGK36157.1"/>
    </source>
</evidence>
<organism evidence="1 2">
    <name type="scientific">Deinococcus malanensis</name>
    <dbReference type="NCBI Taxonomy" id="1706855"/>
    <lineage>
        <taxon>Bacteria</taxon>
        <taxon>Thermotogati</taxon>
        <taxon>Deinococcota</taxon>
        <taxon>Deinococci</taxon>
        <taxon>Deinococcales</taxon>
        <taxon>Deinococcaceae</taxon>
        <taxon>Deinococcus</taxon>
    </lineage>
</organism>
<dbReference type="EMBL" id="BMPP01000016">
    <property type="protein sequence ID" value="GGK36157.1"/>
    <property type="molecule type" value="Genomic_DNA"/>
</dbReference>
<accession>A0ABQ2F0M9</accession>
<comment type="caution">
    <text evidence="1">The sequence shown here is derived from an EMBL/GenBank/DDBJ whole genome shotgun (WGS) entry which is preliminary data.</text>
</comment>
<evidence type="ECO:0000313" key="2">
    <source>
        <dbReference type="Proteomes" id="UP000647587"/>
    </source>
</evidence>
<dbReference type="Proteomes" id="UP000647587">
    <property type="component" value="Unassembled WGS sequence"/>
</dbReference>
<sequence>MGMPLRAQEAFDAASLREALAGRIVVSVGSHLQRDEDILAHLSDAERAAALDRFAQLHRHKIDLADEILVINVGGYTGETTRKEIAYVQQRFVPGPRLPYLGATARRRFFSKSAPA</sequence>
<name>A0ABQ2F0M9_9DEIO</name>
<gene>
    <name evidence="1" type="ORF">GCM10008955_32620</name>
</gene>
<protein>
    <submittedName>
        <fullName evidence="1">Uncharacterized protein</fullName>
    </submittedName>
</protein>
<reference evidence="2" key="1">
    <citation type="journal article" date="2019" name="Int. J. Syst. Evol. Microbiol.">
        <title>The Global Catalogue of Microorganisms (GCM) 10K type strain sequencing project: providing services to taxonomists for standard genome sequencing and annotation.</title>
        <authorList>
            <consortium name="The Broad Institute Genomics Platform"/>
            <consortium name="The Broad Institute Genome Sequencing Center for Infectious Disease"/>
            <person name="Wu L."/>
            <person name="Ma J."/>
        </authorList>
    </citation>
    <scope>NUCLEOTIDE SEQUENCE [LARGE SCALE GENOMIC DNA]</scope>
    <source>
        <strain evidence="2">JCM 30331</strain>
    </source>
</reference>
<proteinExistence type="predicted"/>